<accession>A0ACC2G268</accession>
<reference evidence="1" key="1">
    <citation type="submission" date="2021-05" db="EMBL/GenBank/DDBJ databases">
        <authorList>
            <person name="Pan Q."/>
            <person name="Jouanno E."/>
            <person name="Zahm M."/>
            <person name="Klopp C."/>
            <person name="Cabau C."/>
            <person name="Louis A."/>
            <person name="Berthelot C."/>
            <person name="Parey E."/>
            <person name="Roest Crollius H."/>
            <person name="Montfort J."/>
            <person name="Robinson-Rechavi M."/>
            <person name="Bouchez O."/>
            <person name="Lampietro C."/>
            <person name="Lopez Roques C."/>
            <person name="Donnadieu C."/>
            <person name="Postlethwait J."/>
            <person name="Bobe J."/>
            <person name="Dillon D."/>
            <person name="Chandos A."/>
            <person name="von Hippel F."/>
            <person name="Guiguen Y."/>
        </authorList>
    </citation>
    <scope>NUCLEOTIDE SEQUENCE</scope>
    <source>
        <strain evidence="1">YG-Jan2019</strain>
    </source>
</reference>
<evidence type="ECO:0000313" key="2">
    <source>
        <dbReference type="Proteomes" id="UP001157502"/>
    </source>
</evidence>
<comment type="caution">
    <text evidence="1">The sequence shown here is derived from an EMBL/GenBank/DDBJ whole genome shotgun (WGS) entry which is preliminary data.</text>
</comment>
<gene>
    <name evidence="1" type="ORF">DPEC_G00216470</name>
</gene>
<proteinExistence type="predicted"/>
<keyword evidence="2" id="KW-1185">Reference proteome</keyword>
<organism evidence="1 2">
    <name type="scientific">Dallia pectoralis</name>
    <name type="common">Alaska blackfish</name>
    <dbReference type="NCBI Taxonomy" id="75939"/>
    <lineage>
        <taxon>Eukaryota</taxon>
        <taxon>Metazoa</taxon>
        <taxon>Chordata</taxon>
        <taxon>Craniata</taxon>
        <taxon>Vertebrata</taxon>
        <taxon>Euteleostomi</taxon>
        <taxon>Actinopterygii</taxon>
        <taxon>Neopterygii</taxon>
        <taxon>Teleostei</taxon>
        <taxon>Protacanthopterygii</taxon>
        <taxon>Esociformes</taxon>
        <taxon>Umbridae</taxon>
        <taxon>Dallia</taxon>
    </lineage>
</organism>
<sequence length="543" mass="60524">MFVCHCPHGQAKRRSPQEASSFEAEPKQGPLLFPFTGVCLSVPSLPEIVPSRLFRSSLEYTCSVSCGRGTKQRQIACVYQNQTQIEEEHCSHLARPRTQKACRAQGCPRWKVNRWSMCSVSCGVGVQTREVFCRLKATGRVTEEFCGAHSRPASTQPCQTTECHQHIWAAAEWQDCNATCGNGMRTRKVLCMRAGLTPVQDDACDPSSRPAPHQPCSGSPCRYMWTTGEWSQCSATCGVSYQQRIVSCSLTPSSQNRHSYDGLSRPHCPEPHPSGSRQCFLNDCPQVAHWKIGSWSKCSQTCGAGVIERRVQCLTSKGQPSKHCSPAQRPESRAACQERECQALTSCRDVQAKQGLRLDGEYYLKVMSRILQIYCAEMQTDFPKEYVTLRSGHSDNYSEVYGYRLLNPFECPFNGSRRQDCDCRNDYSAAGYTLFQKIRVDIRSLRIMTTDLRFAQTPLGHPVPFATAGDCYSATKCPQGQFSINLTGTGFRVAEATKWTSQGNYVSVKVHRSEDGARIYGRCGGFCGKCIPQPHNGLLVQVQ</sequence>
<dbReference type="EMBL" id="CM055745">
    <property type="protein sequence ID" value="KAJ7997853.1"/>
    <property type="molecule type" value="Genomic_DNA"/>
</dbReference>
<dbReference type="Proteomes" id="UP001157502">
    <property type="component" value="Chromosome 18"/>
</dbReference>
<protein>
    <submittedName>
        <fullName evidence="1">Uncharacterized protein</fullName>
    </submittedName>
</protein>
<name>A0ACC2G268_DALPE</name>
<evidence type="ECO:0000313" key="1">
    <source>
        <dbReference type="EMBL" id="KAJ7997853.1"/>
    </source>
</evidence>